<feature type="region of interest" description="Disordered" evidence="1">
    <location>
        <begin position="587"/>
        <end position="1079"/>
    </location>
</feature>
<sequence length="1101" mass="121534">MTRPRSIQRRQRQRRKLDSISRLSETDCTFATSLATKHEGSDQAAGVIFSLVTQQTVDLLTLEFFLSESVNLSSGTIPNVQVYYREGVDYTDAISTSSEWQLLTNTDAYIINEPTQKAIIPTNKFQPLSIESGRIYALYAIFPSPSIKVKLVDTSSMGLVSSKDDIVDIQSGVILDDSTPFPDLYSNTADFHGIVHYSLSTQCLGTKITTTVTLKFAANDEPTDSVSEGLTKVVEATVSKYMDQSPSLKHFKNFHGLEIQQSRTNAEGRSQKCPPEFQPCSLFATTVTFVHASTLKTGDVSLVVMGGSDEMANHVIQQSPIKMWHGSDPVIRLEFLVTLFDVPVEVGMNPIQRRYFETVTIDLLRESSTQKIFAVSVIDEIVAAGQRKRDLSPFSLRGVSQRQSGSNGNVQILLHVTGAGDTASLSRDILNILGSNDGTYKDKLVAEQMRPAEINRNSYGSFFGDLEQVQVQIRPTDFAVDPKISSAVDSRNSVMTSSTSTGSGFFSIWAIVCFLLILMSVLNILYRVYKDCMQESLQNSMQNSVEHKSHSADVTTTPPVEEENDSDIESVGIADLSEGDLESDYYSISVGEPESPKGKNNVPVKYNVESRDSSDESSVDSSEDDEDCSSGNKSDMTEDSAFLSQAPSINSLSPAIEKHVTKNTTSKNEQSKREAMETLKTDNHDSESFFSDIEDVTDDEESTVEGDDSDEDNKADESANETLSDGESDEISEESEIESEQSPATIQAMRRKKPRKLPFGEAEGRNITTAEPSSHDNETVRLRGDETPCLKAPKQQKPLKEIKEQSIQKKNSSSQKVPVGKHVLHNNTGPAKKPGPKKHPPIKHPPKKNPPVKHLPRKSPVNSKHSRGSFGSNAPNGPTNVSGMQGRNVARSKSLPEHHGIPKKTPPKKNNTVNSQHSREQKPSPRSNCVDSHQKKLHPLETNVSGVQGRSVVRSKSMPEYDGIPKKPPPKKHLPMNSQHSREQKPLLQSKCVDGHQKKLRPLEASRSNLSPSKNQSGMNGRRVTVSKSMPMANPGSSAFNATRDSDTSDHFRRKNESIKIRPILRSQTPERSVRRPRSVDQLYGKAGKIKFVPLKVPLKK</sequence>
<feature type="compositionally biased region" description="Basic and acidic residues" evidence="1">
    <location>
        <begin position="1044"/>
        <end position="1060"/>
    </location>
</feature>
<keyword evidence="4" id="KW-1185">Reference proteome</keyword>
<feature type="compositionally biased region" description="Basic residues" evidence="1">
    <location>
        <begin position="834"/>
        <end position="857"/>
    </location>
</feature>
<keyword evidence="2" id="KW-1133">Transmembrane helix</keyword>
<accession>A0A9K3LSX5</accession>
<feature type="compositionally biased region" description="Acidic residues" evidence="1">
    <location>
        <begin position="692"/>
        <end position="714"/>
    </location>
</feature>
<evidence type="ECO:0000256" key="2">
    <source>
        <dbReference type="SAM" id="Phobius"/>
    </source>
</evidence>
<feature type="compositionally biased region" description="Basic and acidic residues" evidence="1">
    <location>
        <begin position="993"/>
        <end position="1004"/>
    </location>
</feature>
<keyword evidence="2" id="KW-0812">Transmembrane</keyword>
<comment type="caution">
    <text evidence="3">The sequence shown here is derived from an EMBL/GenBank/DDBJ whole genome shotgun (WGS) entry which is preliminary data.</text>
</comment>
<keyword evidence="2" id="KW-0472">Membrane</keyword>
<protein>
    <submittedName>
        <fullName evidence="3">Uncharacterized protein</fullName>
    </submittedName>
</protein>
<feature type="compositionally biased region" description="Basic and acidic residues" evidence="1">
    <location>
        <begin position="773"/>
        <end position="788"/>
    </location>
</feature>
<feature type="compositionally biased region" description="Acidic residues" evidence="1">
    <location>
        <begin position="724"/>
        <end position="739"/>
    </location>
</feature>
<feature type="compositionally biased region" description="Basic and acidic residues" evidence="1">
    <location>
        <begin position="798"/>
        <end position="807"/>
    </location>
</feature>
<dbReference type="AlphaFoldDB" id="A0A9K3LSX5"/>
<evidence type="ECO:0000313" key="4">
    <source>
        <dbReference type="Proteomes" id="UP000693970"/>
    </source>
</evidence>
<reference evidence="3" key="2">
    <citation type="submission" date="2021-04" db="EMBL/GenBank/DDBJ databases">
        <authorList>
            <person name="Podell S."/>
        </authorList>
    </citation>
    <scope>NUCLEOTIDE SEQUENCE</scope>
    <source>
        <strain evidence="3">Hildebrandi</strain>
    </source>
</reference>
<evidence type="ECO:0000256" key="1">
    <source>
        <dbReference type="SAM" id="MobiDB-lite"/>
    </source>
</evidence>
<feature type="compositionally biased region" description="Polar residues" evidence="1">
    <location>
        <begin position="642"/>
        <end position="653"/>
    </location>
</feature>
<feature type="compositionally biased region" description="Low complexity" evidence="1">
    <location>
        <begin position="944"/>
        <end position="956"/>
    </location>
</feature>
<gene>
    <name evidence="3" type="ORF">IV203_030671</name>
</gene>
<reference evidence="3" key="1">
    <citation type="journal article" date="2021" name="Sci. Rep.">
        <title>Diploid genomic architecture of Nitzschia inconspicua, an elite biomass production diatom.</title>
        <authorList>
            <person name="Oliver A."/>
            <person name="Podell S."/>
            <person name="Pinowska A."/>
            <person name="Traller J.C."/>
            <person name="Smith S.R."/>
            <person name="McClure R."/>
            <person name="Beliaev A."/>
            <person name="Bohutskyi P."/>
            <person name="Hill E.A."/>
            <person name="Rabines A."/>
            <person name="Zheng H."/>
            <person name="Allen L.Z."/>
            <person name="Kuo A."/>
            <person name="Grigoriev I.V."/>
            <person name="Allen A.E."/>
            <person name="Hazlebeck D."/>
            <person name="Allen E.E."/>
        </authorList>
    </citation>
    <scope>NUCLEOTIDE SEQUENCE</scope>
    <source>
        <strain evidence="3">Hildebrandi</strain>
    </source>
</reference>
<dbReference type="EMBL" id="JAGRRH010000006">
    <property type="protein sequence ID" value="KAG7367928.1"/>
    <property type="molecule type" value="Genomic_DNA"/>
</dbReference>
<feature type="transmembrane region" description="Helical" evidence="2">
    <location>
        <begin position="505"/>
        <end position="526"/>
    </location>
</feature>
<feature type="compositionally biased region" description="Polar residues" evidence="1">
    <location>
        <begin position="1006"/>
        <end position="1019"/>
    </location>
</feature>
<feature type="compositionally biased region" description="Polar residues" evidence="1">
    <location>
        <begin position="869"/>
        <end position="885"/>
    </location>
</feature>
<feature type="compositionally biased region" description="Acidic residues" evidence="1">
    <location>
        <begin position="615"/>
        <end position="628"/>
    </location>
</feature>
<dbReference type="Proteomes" id="UP000693970">
    <property type="component" value="Unassembled WGS sequence"/>
</dbReference>
<feature type="compositionally biased region" description="Basic and acidic residues" evidence="1">
    <location>
        <begin position="669"/>
        <end position="687"/>
    </location>
</feature>
<evidence type="ECO:0000313" key="3">
    <source>
        <dbReference type="EMBL" id="KAG7367928.1"/>
    </source>
</evidence>
<name>A0A9K3LSX5_9STRA</name>
<feature type="region of interest" description="Disordered" evidence="1">
    <location>
        <begin position="543"/>
        <end position="568"/>
    </location>
</feature>
<organism evidence="3 4">
    <name type="scientific">Nitzschia inconspicua</name>
    <dbReference type="NCBI Taxonomy" id="303405"/>
    <lineage>
        <taxon>Eukaryota</taxon>
        <taxon>Sar</taxon>
        <taxon>Stramenopiles</taxon>
        <taxon>Ochrophyta</taxon>
        <taxon>Bacillariophyta</taxon>
        <taxon>Bacillariophyceae</taxon>
        <taxon>Bacillariophycidae</taxon>
        <taxon>Bacillariales</taxon>
        <taxon>Bacillariaceae</taxon>
        <taxon>Nitzschia</taxon>
    </lineage>
</organism>
<proteinExistence type="predicted"/>